<dbReference type="InterPro" id="IPR036291">
    <property type="entry name" value="NAD(P)-bd_dom_sf"/>
</dbReference>
<dbReference type="InterPro" id="IPR013149">
    <property type="entry name" value="ADH-like_C"/>
</dbReference>
<evidence type="ECO:0000256" key="1">
    <source>
        <dbReference type="ARBA" id="ARBA00022723"/>
    </source>
</evidence>
<keyword evidence="3" id="KW-0560">Oxidoreductase</keyword>
<dbReference type="SUPFAM" id="SSF50129">
    <property type="entry name" value="GroES-like"/>
    <property type="match status" value="1"/>
</dbReference>
<organism evidence="6 7">
    <name type="scientific">Paenibacillus psychroresistens</name>
    <dbReference type="NCBI Taxonomy" id="1778678"/>
    <lineage>
        <taxon>Bacteria</taxon>
        <taxon>Bacillati</taxon>
        <taxon>Bacillota</taxon>
        <taxon>Bacilli</taxon>
        <taxon>Bacillales</taxon>
        <taxon>Paenibacillaceae</taxon>
        <taxon>Paenibacillus</taxon>
    </lineage>
</organism>
<dbReference type="Gene3D" id="3.90.180.10">
    <property type="entry name" value="Medium-chain alcohol dehydrogenases, catalytic domain"/>
    <property type="match status" value="2"/>
</dbReference>
<reference evidence="7" key="1">
    <citation type="submission" date="2018-11" db="EMBL/GenBank/DDBJ databases">
        <title>Complete genome sequence of Paenibacillus sp. ML311-T8.</title>
        <authorList>
            <person name="Nam Y.-D."/>
            <person name="Kang J."/>
            <person name="Chung W.-H."/>
            <person name="Park Y.S."/>
        </authorList>
    </citation>
    <scope>NUCLEOTIDE SEQUENCE [LARGE SCALE GENOMIC DNA]</scope>
    <source>
        <strain evidence="7">ML311-T8</strain>
    </source>
</reference>
<keyword evidence="1 4" id="KW-0479">Metal-binding</keyword>
<dbReference type="AlphaFoldDB" id="A0A6B8RFM7"/>
<dbReference type="Gene3D" id="3.40.50.720">
    <property type="entry name" value="NAD(P)-binding Rossmann-like Domain"/>
    <property type="match status" value="1"/>
</dbReference>
<evidence type="ECO:0000256" key="2">
    <source>
        <dbReference type="ARBA" id="ARBA00022833"/>
    </source>
</evidence>
<dbReference type="KEGG" id="ppsc:EHS13_04560"/>
<dbReference type="Pfam" id="PF08240">
    <property type="entry name" value="ADH_N"/>
    <property type="match status" value="1"/>
</dbReference>
<dbReference type="SUPFAM" id="SSF51735">
    <property type="entry name" value="NAD(P)-binding Rossmann-fold domains"/>
    <property type="match status" value="1"/>
</dbReference>
<dbReference type="PANTHER" id="PTHR43401:SF2">
    <property type="entry name" value="L-THREONINE 3-DEHYDROGENASE"/>
    <property type="match status" value="1"/>
</dbReference>
<keyword evidence="7" id="KW-1185">Reference proteome</keyword>
<keyword evidence="2 4" id="KW-0862">Zinc</keyword>
<dbReference type="PANTHER" id="PTHR43401">
    <property type="entry name" value="L-THREONINE 3-DEHYDROGENASE"/>
    <property type="match status" value="1"/>
</dbReference>
<dbReference type="EMBL" id="CP034235">
    <property type="protein sequence ID" value="QGQ94228.1"/>
    <property type="molecule type" value="Genomic_DNA"/>
</dbReference>
<dbReference type="InterPro" id="IPR050129">
    <property type="entry name" value="Zn_alcohol_dh"/>
</dbReference>
<dbReference type="RefSeq" id="WP_155699227.1">
    <property type="nucleotide sequence ID" value="NZ_CP034235.1"/>
</dbReference>
<dbReference type="InterPro" id="IPR020843">
    <property type="entry name" value="ER"/>
</dbReference>
<dbReference type="PROSITE" id="PS00059">
    <property type="entry name" value="ADH_ZINC"/>
    <property type="match status" value="1"/>
</dbReference>
<comment type="cofactor">
    <cofactor evidence="4">
        <name>Zn(2+)</name>
        <dbReference type="ChEBI" id="CHEBI:29105"/>
    </cofactor>
</comment>
<evidence type="ECO:0000256" key="4">
    <source>
        <dbReference type="RuleBase" id="RU361277"/>
    </source>
</evidence>
<comment type="similarity">
    <text evidence="4">Belongs to the zinc-containing alcohol dehydrogenase family.</text>
</comment>
<accession>A0A6B8RFM7</accession>
<gene>
    <name evidence="6" type="ORF">EHS13_04560</name>
</gene>
<dbReference type="OrthoDB" id="9787435at2"/>
<protein>
    <recommendedName>
        <fullName evidence="5">Enoyl reductase (ER) domain-containing protein</fullName>
    </recommendedName>
</protein>
<evidence type="ECO:0000313" key="7">
    <source>
        <dbReference type="Proteomes" id="UP000426246"/>
    </source>
</evidence>
<dbReference type="Proteomes" id="UP000426246">
    <property type="component" value="Chromosome"/>
</dbReference>
<dbReference type="InterPro" id="IPR013154">
    <property type="entry name" value="ADH-like_N"/>
</dbReference>
<name>A0A6B8RFM7_9BACL</name>
<dbReference type="InterPro" id="IPR011032">
    <property type="entry name" value="GroES-like_sf"/>
</dbReference>
<evidence type="ECO:0000313" key="6">
    <source>
        <dbReference type="EMBL" id="QGQ94228.1"/>
    </source>
</evidence>
<dbReference type="GO" id="GO:0008270">
    <property type="term" value="F:zinc ion binding"/>
    <property type="evidence" value="ECO:0007669"/>
    <property type="project" value="InterPro"/>
</dbReference>
<dbReference type="Pfam" id="PF00107">
    <property type="entry name" value="ADH_zinc_N"/>
    <property type="match status" value="1"/>
</dbReference>
<evidence type="ECO:0000256" key="3">
    <source>
        <dbReference type="ARBA" id="ARBA00023002"/>
    </source>
</evidence>
<dbReference type="InterPro" id="IPR002328">
    <property type="entry name" value="ADH_Zn_CS"/>
</dbReference>
<evidence type="ECO:0000259" key="5">
    <source>
        <dbReference type="SMART" id="SM00829"/>
    </source>
</evidence>
<dbReference type="SMART" id="SM00829">
    <property type="entry name" value="PKS_ER"/>
    <property type="match status" value="1"/>
</dbReference>
<sequence length="326" mass="36528">MKALQILGKDAFTIIDTKIPKVKDFQVLVELKIVSTCPRWDINMLGGRNMFDYSLAPAYPLQYGFPGHEMAGVVKTIGSGIRSLKVGDRVAALEHNGDAPGAYSQYVCFREEDLLKLPDAISYKQAVSFELLKCVMIGMQQFGDIKGKSILISGLGPAGILAIQMAKLWGASRVVGMDLSEERVQFVNDLGIGEAKLVSDQLEEKFDLGYDCVGAAPSVQNVMSFVRDHVVIFGVLRGELRYSDQLWFSGFKLESYRYRPTTPRDHALLIDLVANKRLNMECIQTYHGSFVKYDEAVQLLREQKAIKVYFYPETDFEPAAEEERSL</sequence>
<feature type="domain" description="Enoyl reductase (ER)" evidence="5">
    <location>
        <begin position="8"/>
        <end position="310"/>
    </location>
</feature>
<proteinExistence type="inferred from homology"/>
<dbReference type="GO" id="GO:0016491">
    <property type="term" value="F:oxidoreductase activity"/>
    <property type="evidence" value="ECO:0007669"/>
    <property type="project" value="UniProtKB-KW"/>
</dbReference>